<dbReference type="RefSeq" id="WP_345929643.1">
    <property type="nucleotide sequence ID" value="NZ_JBDIVF010000011.1"/>
</dbReference>
<protein>
    <submittedName>
        <fullName evidence="2">Type IV pilus modification protein PilV</fullName>
    </submittedName>
</protein>
<dbReference type="Pfam" id="PF07963">
    <property type="entry name" value="N_methyl"/>
    <property type="match status" value="1"/>
</dbReference>
<keyword evidence="3" id="KW-1185">Reference proteome</keyword>
<dbReference type="InterPro" id="IPR012902">
    <property type="entry name" value="N_methyl_site"/>
</dbReference>
<name>A0ABV2CTM9_9RHOO</name>
<keyword evidence="1" id="KW-1133">Transmembrane helix</keyword>
<dbReference type="Proteomes" id="UP001548590">
    <property type="component" value="Unassembled WGS sequence"/>
</dbReference>
<sequence length="130" mass="13792">MKTNPARRGQQGMALLEALISILIFSFGVLGIVALQAKASQFSVDSEDRTRAAMLANEIISQMWEAGSTSDCSSIASTTISGRTELALPGSNASCSTDSSGVVTVTVTWKAPWRKSSEQSNTYVTKVVMP</sequence>
<comment type="caution">
    <text evidence="2">The sequence shown here is derived from an EMBL/GenBank/DDBJ whole genome shotgun (WGS) entry which is preliminary data.</text>
</comment>
<dbReference type="InterPro" id="IPR013362">
    <property type="entry name" value="Pilus_4_PilV"/>
</dbReference>
<organism evidence="2 3">
    <name type="scientific">Uliginosibacterium paludis</name>
    <dbReference type="NCBI Taxonomy" id="1615952"/>
    <lineage>
        <taxon>Bacteria</taxon>
        <taxon>Pseudomonadati</taxon>
        <taxon>Pseudomonadota</taxon>
        <taxon>Betaproteobacteria</taxon>
        <taxon>Rhodocyclales</taxon>
        <taxon>Zoogloeaceae</taxon>
        <taxon>Uliginosibacterium</taxon>
    </lineage>
</organism>
<evidence type="ECO:0000313" key="2">
    <source>
        <dbReference type="EMBL" id="MET1491248.1"/>
    </source>
</evidence>
<dbReference type="EMBL" id="JBEWLZ010000010">
    <property type="protein sequence ID" value="MET1491248.1"/>
    <property type="molecule type" value="Genomic_DNA"/>
</dbReference>
<evidence type="ECO:0000313" key="3">
    <source>
        <dbReference type="Proteomes" id="UP001548590"/>
    </source>
</evidence>
<keyword evidence="1" id="KW-0472">Membrane</keyword>
<feature type="transmembrane region" description="Helical" evidence="1">
    <location>
        <begin position="12"/>
        <end position="35"/>
    </location>
</feature>
<reference evidence="2 3" key="1">
    <citation type="submission" date="2024-07" db="EMBL/GenBank/DDBJ databases">
        <title>Uliginosibacterium paludis KCTC:42655.</title>
        <authorList>
            <person name="Kim M.K."/>
        </authorList>
    </citation>
    <scope>NUCLEOTIDE SEQUENCE [LARGE SCALE GENOMIC DNA]</scope>
    <source>
        <strain evidence="2 3">KCTC 42655</strain>
    </source>
</reference>
<gene>
    <name evidence="2" type="primary">pilV</name>
    <name evidence="2" type="ORF">ABVT11_15520</name>
</gene>
<evidence type="ECO:0000256" key="1">
    <source>
        <dbReference type="SAM" id="Phobius"/>
    </source>
</evidence>
<proteinExistence type="predicted"/>
<keyword evidence="1" id="KW-0812">Transmembrane</keyword>
<dbReference type="NCBIfam" id="TIGR02523">
    <property type="entry name" value="type_IV_pilV"/>
    <property type="match status" value="1"/>
</dbReference>
<accession>A0ABV2CTM9</accession>